<dbReference type="Pfam" id="PF13408">
    <property type="entry name" value="Zn_ribbon_recom"/>
    <property type="match status" value="1"/>
</dbReference>
<gene>
    <name evidence="3" type="ORF">JCM9152_3939</name>
</gene>
<dbReference type="Proteomes" id="UP000018895">
    <property type="component" value="Unassembled WGS sequence"/>
</dbReference>
<evidence type="ECO:0000256" key="1">
    <source>
        <dbReference type="SAM" id="Coils"/>
    </source>
</evidence>
<keyword evidence="4" id="KW-1185">Reference proteome</keyword>
<evidence type="ECO:0000313" key="4">
    <source>
        <dbReference type="Proteomes" id="UP000018895"/>
    </source>
</evidence>
<feature type="coiled-coil region" evidence="1">
    <location>
        <begin position="59"/>
        <end position="86"/>
    </location>
</feature>
<protein>
    <submittedName>
        <fullName evidence="3">Integrase</fullName>
    </submittedName>
</protein>
<name>W4QJW5_9BACI</name>
<dbReference type="EMBL" id="BAUU01000036">
    <property type="protein sequence ID" value="GAE32405.1"/>
    <property type="molecule type" value="Genomic_DNA"/>
</dbReference>
<sequence>MKGHKKTNEKGVHYRSYRCINRYEKKCDMPMISEKILEKVFVQFFEEIKIQNTATPKKKKKEVYRVKELTNELERIKNRRKKWQYAWANELMTDAEYMSRINEENQMEDEITLEINQLTASSSNSLDSDKINIISTYIQDNWEEMSTIEKKTFIQNTVDRIVIEKVEAKKLIDRVEIKELKFR</sequence>
<evidence type="ECO:0000259" key="2">
    <source>
        <dbReference type="Pfam" id="PF13408"/>
    </source>
</evidence>
<keyword evidence="1" id="KW-0175">Coiled coil</keyword>
<accession>W4QJW5</accession>
<dbReference type="InterPro" id="IPR025827">
    <property type="entry name" value="Zn_ribbon_recom_dom"/>
</dbReference>
<dbReference type="STRING" id="1236971.JCM9152_3939"/>
<feature type="domain" description="Recombinase zinc beta ribbon" evidence="2">
    <location>
        <begin position="1"/>
        <end position="43"/>
    </location>
</feature>
<comment type="caution">
    <text evidence="3">The sequence shown here is derived from an EMBL/GenBank/DDBJ whole genome shotgun (WGS) entry which is preliminary data.</text>
</comment>
<organism evidence="3 4">
    <name type="scientific">Halalkalibacter hemicellulosilyticusJCM 9152</name>
    <dbReference type="NCBI Taxonomy" id="1236971"/>
    <lineage>
        <taxon>Bacteria</taxon>
        <taxon>Bacillati</taxon>
        <taxon>Bacillota</taxon>
        <taxon>Bacilli</taxon>
        <taxon>Bacillales</taxon>
        <taxon>Bacillaceae</taxon>
        <taxon>Halalkalibacter</taxon>
    </lineage>
</organism>
<reference evidence="3" key="1">
    <citation type="journal article" date="2014" name="Genome Announc.">
        <title>Draft Genome Sequences of Three Alkaliphilic Bacillus Strains, Bacillus wakoensis JCM 9140T, Bacillus akibai JCM 9157T, and Bacillus hemicellulosilyticus JCM 9152T.</title>
        <authorList>
            <person name="Yuki M."/>
            <person name="Oshima K."/>
            <person name="Suda W."/>
            <person name="Oshida Y."/>
            <person name="Kitamura K."/>
            <person name="Iida T."/>
            <person name="Hattori M."/>
            <person name="Ohkuma M."/>
        </authorList>
    </citation>
    <scope>NUCLEOTIDE SEQUENCE [LARGE SCALE GENOMIC DNA]</scope>
    <source>
        <strain evidence="3">JCM 9152</strain>
    </source>
</reference>
<evidence type="ECO:0000313" key="3">
    <source>
        <dbReference type="EMBL" id="GAE32405.1"/>
    </source>
</evidence>
<dbReference type="AlphaFoldDB" id="W4QJW5"/>
<proteinExistence type="predicted"/>